<dbReference type="Pfam" id="PF12833">
    <property type="entry name" value="HTH_18"/>
    <property type="match status" value="1"/>
</dbReference>
<dbReference type="Gene3D" id="3.40.50.1980">
    <property type="entry name" value="Nitrogenase molybdenum iron protein domain"/>
    <property type="match status" value="1"/>
</dbReference>
<dbReference type="InterPro" id="IPR037923">
    <property type="entry name" value="HTH-like"/>
</dbReference>
<dbReference type="SUPFAM" id="SSF53807">
    <property type="entry name" value="Helical backbone' metal receptor"/>
    <property type="match status" value="1"/>
</dbReference>
<dbReference type="InterPro" id="IPR002491">
    <property type="entry name" value="ABC_transptr_periplasmic_BD"/>
</dbReference>
<reference evidence="6 7" key="1">
    <citation type="submission" date="2023-02" db="EMBL/GenBank/DDBJ databases">
        <title>Genome sequence of Paenibacillus kyungheensis KACC 18744.</title>
        <authorList>
            <person name="Kim S."/>
            <person name="Heo J."/>
            <person name="Kwon S.-W."/>
        </authorList>
    </citation>
    <scope>NUCLEOTIDE SEQUENCE [LARGE SCALE GENOMIC DNA]</scope>
    <source>
        <strain evidence="6 7">KACC 18744</strain>
    </source>
</reference>
<dbReference type="SMART" id="SM00342">
    <property type="entry name" value="HTH_ARAC"/>
    <property type="match status" value="1"/>
</dbReference>
<dbReference type="AlphaFoldDB" id="A0AAX3M7D8"/>
<gene>
    <name evidence="6" type="ORF">PQ456_10100</name>
</gene>
<accession>A0AAX3M7D8</accession>
<keyword evidence="7" id="KW-1185">Reference proteome</keyword>
<dbReference type="InterPro" id="IPR014710">
    <property type="entry name" value="RmlC-like_jellyroll"/>
</dbReference>
<dbReference type="PANTHER" id="PTHR43280">
    <property type="entry name" value="ARAC-FAMILY TRANSCRIPTIONAL REGULATOR"/>
    <property type="match status" value="1"/>
</dbReference>
<dbReference type="SUPFAM" id="SSF46689">
    <property type="entry name" value="Homeodomain-like"/>
    <property type="match status" value="2"/>
</dbReference>
<evidence type="ECO:0000313" key="7">
    <source>
        <dbReference type="Proteomes" id="UP001220509"/>
    </source>
</evidence>
<organism evidence="6 7">
    <name type="scientific">Paenibacillus kyungheensis</name>
    <dbReference type="NCBI Taxonomy" id="1452732"/>
    <lineage>
        <taxon>Bacteria</taxon>
        <taxon>Bacillati</taxon>
        <taxon>Bacillota</taxon>
        <taxon>Bacilli</taxon>
        <taxon>Bacillales</taxon>
        <taxon>Paenibacillaceae</taxon>
        <taxon>Paenibacillus</taxon>
    </lineage>
</organism>
<dbReference type="RefSeq" id="WP_273616001.1">
    <property type="nucleotide sequence ID" value="NZ_CP117416.1"/>
</dbReference>
<dbReference type="Pfam" id="PF01497">
    <property type="entry name" value="Peripla_BP_2"/>
    <property type="match status" value="1"/>
</dbReference>
<dbReference type="PROSITE" id="PS01124">
    <property type="entry name" value="HTH_ARAC_FAMILY_2"/>
    <property type="match status" value="1"/>
</dbReference>
<name>A0AAX3M7D8_9BACL</name>
<evidence type="ECO:0000256" key="2">
    <source>
        <dbReference type="ARBA" id="ARBA00023125"/>
    </source>
</evidence>
<dbReference type="Gene3D" id="2.60.120.10">
    <property type="entry name" value="Jelly Rolls"/>
    <property type="match status" value="1"/>
</dbReference>
<dbReference type="InterPro" id="IPR009057">
    <property type="entry name" value="Homeodomain-like_sf"/>
</dbReference>
<sequence>MFLKKQNVHKQGQQYTYYRIVESYRDEQGKNKHRTVKYIGRLSDEEVVTITRQLKENAYPFVEGNRLSHQENKQQTHMLSSQVWVPLSLTIMTYLPAHLKEWMVAEHDTLIIVKEGQAEAQIQGSRLPIHANQVLFCPAGSGVFLYNVSSQPLQVFKLIFTSHDPSSSSWSTMHLPSIIATHSPLEIQRLCKEWLELTEYSKEMTVEKQIYSQLLFYQLLHLIWNDQSVATEASHLTLIEQAVHYVKTHYREEIRRDVIAAQLGITPEHFSRIFRKYKGCSFTEYVYRLRMNIAKKDLQYSSASISEIAKRNGYPDEHYFSRRFKRLFALSPKQYQSAKKQYAAWNYPFTAMLLHLNIVPQAGYLESWKWDIYHRKLDLSTMNILHTDLDQSIQLMNMLQPDLVFAYQDNAGKEMLEEYVPLQTIRIDDYDWKQQWLWLAEQVGKVEQAEQWLYDWNDQVEQAKTYLASHIPSDQTVGIYKIVSEKIYVYGDQRSMGGPLIYRELGHQPPSIVQERIIDQHIICQHIESSELNEYAADHMIVIHYPIEGETAALIEPVIQSAAWSQLPAVQNKQVYMMDRNIFYGFDPCSLEAQLQLWLQQFPS</sequence>
<evidence type="ECO:0000313" key="6">
    <source>
        <dbReference type="EMBL" id="WCT57840.1"/>
    </source>
</evidence>
<dbReference type="KEGG" id="pka:PQ456_10100"/>
<keyword evidence="1" id="KW-0805">Transcription regulation</keyword>
<keyword evidence="3" id="KW-0804">Transcription</keyword>
<dbReference type="InterPro" id="IPR018060">
    <property type="entry name" value="HTH_AraC"/>
</dbReference>
<evidence type="ECO:0000259" key="4">
    <source>
        <dbReference type="PROSITE" id="PS01124"/>
    </source>
</evidence>
<dbReference type="InterPro" id="IPR020449">
    <property type="entry name" value="Tscrpt_reg_AraC-type_HTH"/>
</dbReference>
<dbReference type="GO" id="GO:0003700">
    <property type="term" value="F:DNA-binding transcription factor activity"/>
    <property type="evidence" value="ECO:0007669"/>
    <property type="project" value="InterPro"/>
</dbReference>
<dbReference type="PROSITE" id="PS50983">
    <property type="entry name" value="FE_B12_PBP"/>
    <property type="match status" value="1"/>
</dbReference>
<feature type="domain" description="HTH araC/xylS-type" evidence="4">
    <location>
        <begin position="240"/>
        <end position="338"/>
    </location>
</feature>
<dbReference type="PANTHER" id="PTHR43280:SF10">
    <property type="entry name" value="REGULATORY PROTEIN POCR"/>
    <property type="match status" value="1"/>
</dbReference>
<protein>
    <submittedName>
        <fullName evidence="6">AraC family transcriptional regulator</fullName>
    </submittedName>
</protein>
<dbReference type="Proteomes" id="UP001220509">
    <property type="component" value="Chromosome"/>
</dbReference>
<feature type="domain" description="Fe/B12 periplasmic-binding" evidence="5">
    <location>
        <begin position="341"/>
        <end position="604"/>
    </location>
</feature>
<dbReference type="GO" id="GO:0043565">
    <property type="term" value="F:sequence-specific DNA binding"/>
    <property type="evidence" value="ECO:0007669"/>
    <property type="project" value="InterPro"/>
</dbReference>
<evidence type="ECO:0000259" key="5">
    <source>
        <dbReference type="PROSITE" id="PS50983"/>
    </source>
</evidence>
<proteinExistence type="predicted"/>
<dbReference type="EMBL" id="CP117416">
    <property type="protein sequence ID" value="WCT57840.1"/>
    <property type="molecule type" value="Genomic_DNA"/>
</dbReference>
<dbReference type="SUPFAM" id="SSF51215">
    <property type="entry name" value="Regulatory protein AraC"/>
    <property type="match status" value="1"/>
</dbReference>
<keyword evidence="2" id="KW-0238">DNA-binding</keyword>
<evidence type="ECO:0000256" key="1">
    <source>
        <dbReference type="ARBA" id="ARBA00023015"/>
    </source>
</evidence>
<dbReference type="PRINTS" id="PR00032">
    <property type="entry name" value="HTHARAC"/>
</dbReference>
<evidence type="ECO:0000256" key="3">
    <source>
        <dbReference type="ARBA" id="ARBA00023163"/>
    </source>
</evidence>
<dbReference type="Gene3D" id="1.10.10.60">
    <property type="entry name" value="Homeodomain-like"/>
    <property type="match status" value="2"/>
</dbReference>